<evidence type="ECO:0000256" key="2">
    <source>
        <dbReference type="ARBA" id="ARBA00022692"/>
    </source>
</evidence>
<dbReference type="EMBL" id="JAHUVW010000001">
    <property type="protein sequence ID" value="MBV7671840.1"/>
    <property type="molecule type" value="Genomic_DNA"/>
</dbReference>
<feature type="transmembrane region" description="Helical" evidence="6">
    <location>
        <begin position="184"/>
        <end position="203"/>
    </location>
</feature>
<keyword evidence="3 6" id="KW-1133">Transmembrane helix</keyword>
<feature type="transmembrane region" description="Helical" evidence="6">
    <location>
        <begin position="254"/>
        <end position="277"/>
    </location>
</feature>
<keyword evidence="5" id="KW-0046">Antibiotic resistance</keyword>
<evidence type="ECO:0000259" key="7">
    <source>
        <dbReference type="PROSITE" id="PS50850"/>
    </source>
</evidence>
<dbReference type="PANTHER" id="PTHR42718">
    <property type="entry name" value="MAJOR FACILITATOR SUPERFAMILY MULTIDRUG TRANSPORTER MFSC"/>
    <property type="match status" value="1"/>
</dbReference>
<accession>A0ABS6TU90</accession>
<organism evidence="8 9">
    <name type="scientific">Streptomyces halstedii</name>
    <dbReference type="NCBI Taxonomy" id="1944"/>
    <lineage>
        <taxon>Bacteria</taxon>
        <taxon>Bacillati</taxon>
        <taxon>Actinomycetota</taxon>
        <taxon>Actinomycetes</taxon>
        <taxon>Kitasatosporales</taxon>
        <taxon>Streptomycetaceae</taxon>
        <taxon>Streptomyces</taxon>
    </lineage>
</organism>
<feature type="transmembrane region" description="Helical" evidence="6">
    <location>
        <begin position="89"/>
        <end position="110"/>
    </location>
</feature>
<dbReference type="SUPFAM" id="SSF103473">
    <property type="entry name" value="MFS general substrate transporter"/>
    <property type="match status" value="1"/>
</dbReference>
<keyword evidence="2 6" id="KW-0812">Transmembrane</keyword>
<feature type="transmembrane region" description="Helical" evidence="6">
    <location>
        <begin position="215"/>
        <end position="233"/>
    </location>
</feature>
<dbReference type="InterPro" id="IPR020846">
    <property type="entry name" value="MFS_dom"/>
</dbReference>
<dbReference type="Gene3D" id="1.20.1720.10">
    <property type="entry name" value="Multidrug resistance protein D"/>
    <property type="match status" value="1"/>
</dbReference>
<feature type="transmembrane region" description="Helical" evidence="6">
    <location>
        <begin position="34"/>
        <end position="53"/>
    </location>
</feature>
<evidence type="ECO:0000256" key="4">
    <source>
        <dbReference type="ARBA" id="ARBA00023136"/>
    </source>
</evidence>
<evidence type="ECO:0000256" key="3">
    <source>
        <dbReference type="ARBA" id="ARBA00022989"/>
    </source>
</evidence>
<feature type="transmembrane region" description="Helical" evidence="6">
    <location>
        <begin position="122"/>
        <end position="141"/>
    </location>
</feature>
<reference evidence="8 9" key="1">
    <citation type="submission" date="2021-07" db="EMBL/GenBank/DDBJ databases">
        <title>Sequencing Streptomyces halstedii LGO-A4 genome an citrus endophytic actinomycete.</title>
        <authorList>
            <person name="Samborskyy M."/>
            <person name="Scott N."/>
            <person name="Deglau R."/>
            <person name="Dickens S."/>
            <person name="Oliveira L.G."/>
        </authorList>
    </citation>
    <scope>NUCLEOTIDE SEQUENCE [LARGE SCALE GENOMIC DNA]</scope>
    <source>
        <strain evidence="8 9">LGO-A4</strain>
    </source>
</reference>
<sequence>MVCAGLFMLGMDVTILNVAVPGLRQDLPATTAQVQWIVDGYALVLGGTVLSVGAFTDTWGRRRSFVSGVVLCGAASWAGAVAGEPWQLIAARCGMGAGAALLMPATLAVIHHVFPEAVLRARAIAVWAAVGGLGGLGGPVVGGWLVERFSWRAAFWINVPLAAVIAVGALLVVPESRAERRTGFDGLGAVLSAAGLLALVWAVTEGPHRGWTGPATLTGFAAAAVLLTAFTWWQARTATPMLPLTVLRAPQVHVAAVALTLMSFALFGAFFVLTLYLQGVLGYGPLEAGLRTMPLPAALAAGAACALPLLSSRRAAARGAAGALGRVPEVAPPSGRTAPPSEHALAVRLPVVAGLLVVTLGFAVLATTDATSGYPRCLVFQLVAGFGAGLVAAAATESVMGAVPSGAAALGSAVNDSTRQLGSALGIAVQGSLLTTVFTDRLTAVLGRGSLPARPADSLGLDLARLPEPLRSSVASGVREAFADAMTVTALTAGAATAVAAVLAACRLRPPAPAPSGELPAASRTPAAP</sequence>
<keyword evidence="4 6" id="KW-0472">Membrane</keyword>
<evidence type="ECO:0000313" key="9">
    <source>
        <dbReference type="Proteomes" id="UP000735541"/>
    </source>
</evidence>
<dbReference type="PANTHER" id="PTHR42718:SF42">
    <property type="entry name" value="EXPORT PROTEIN"/>
    <property type="match status" value="1"/>
</dbReference>
<comment type="subcellular location">
    <subcellularLocation>
        <location evidence="1">Cell membrane</location>
        <topology evidence="1">Multi-pass membrane protein</topology>
    </subcellularLocation>
</comment>
<dbReference type="Proteomes" id="UP000735541">
    <property type="component" value="Unassembled WGS sequence"/>
</dbReference>
<feature type="transmembrane region" description="Helical" evidence="6">
    <location>
        <begin position="153"/>
        <end position="172"/>
    </location>
</feature>
<evidence type="ECO:0000313" key="8">
    <source>
        <dbReference type="EMBL" id="MBV7671840.1"/>
    </source>
</evidence>
<comment type="caution">
    <text evidence="8">The sequence shown here is derived from an EMBL/GenBank/DDBJ whole genome shotgun (WGS) entry which is preliminary data.</text>
</comment>
<feature type="domain" description="Major facilitator superfamily (MFS) profile" evidence="7">
    <location>
        <begin position="1"/>
        <end position="513"/>
    </location>
</feature>
<feature type="transmembrane region" description="Helical" evidence="6">
    <location>
        <begin position="65"/>
        <end position="83"/>
    </location>
</feature>
<feature type="transmembrane region" description="Helical" evidence="6">
    <location>
        <begin position="345"/>
        <end position="366"/>
    </location>
</feature>
<evidence type="ECO:0000256" key="5">
    <source>
        <dbReference type="ARBA" id="ARBA00023251"/>
    </source>
</evidence>
<gene>
    <name evidence="8" type="ORF">STHAL_20540</name>
</gene>
<dbReference type="InterPro" id="IPR036259">
    <property type="entry name" value="MFS_trans_sf"/>
</dbReference>
<dbReference type="Gene3D" id="1.20.1250.20">
    <property type="entry name" value="MFS general substrate transporter like domains"/>
    <property type="match status" value="1"/>
</dbReference>
<evidence type="ECO:0000256" key="1">
    <source>
        <dbReference type="ARBA" id="ARBA00004651"/>
    </source>
</evidence>
<proteinExistence type="predicted"/>
<dbReference type="InterPro" id="IPR011701">
    <property type="entry name" value="MFS"/>
</dbReference>
<evidence type="ECO:0000256" key="6">
    <source>
        <dbReference type="SAM" id="Phobius"/>
    </source>
</evidence>
<name>A0ABS6TU90_STRHA</name>
<dbReference type="PROSITE" id="PS50850">
    <property type="entry name" value="MFS"/>
    <property type="match status" value="1"/>
</dbReference>
<protein>
    <submittedName>
        <fullName evidence="8">MFS transporter</fullName>
    </submittedName>
</protein>
<keyword evidence="9" id="KW-1185">Reference proteome</keyword>
<dbReference type="Pfam" id="PF07690">
    <property type="entry name" value="MFS_1"/>
    <property type="match status" value="1"/>
</dbReference>
<feature type="transmembrane region" description="Helical" evidence="6">
    <location>
        <begin position="378"/>
        <end position="395"/>
    </location>
</feature>
<dbReference type="CDD" id="cd17321">
    <property type="entry name" value="MFS_MMR_MDR_like"/>
    <property type="match status" value="1"/>
</dbReference>